<feature type="transmembrane region" description="Helical" evidence="1">
    <location>
        <begin position="9"/>
        <end position="29"/>
    </location>
</feature>
<name>A0A1E5KSI1_9ENTE</name>
<protein>
    <submittedName>
        <fullName evidence="2">Uncharacterized protein</fullName>
    </submittedName>
</protein>
<accession>A0A1E5KSI1</accession>
<keyword evidence="1" id="KW-0472">Membrane</keyword>
<dbReference type="AlphaFoldDB" id="A0A1E5KSI1"/>
<sequence>MVKQKLQSILILLLLFILGQIPSILIALIRKNNTLFTQMIYLIIFVFIIFLAITISRKAKIWTFNELKIKKHQIFNYRTIGNKRNCFSGRIPD</sequence>
<proteinExistence type="predicted"/>
<evidence type="ECO:0000256" key="1">
    <source>
        <dbReference type="SAM" id="Phobius"/>
    </source>
</evidence>
<dbReference type="EMBL" id="MIEK01000078">
    <property type="protein sequence ID" value="OEH80834.1"/>
    <property type="molecule type" value="Genomic_DNA"/>
</dbReference>
<comment type="caution">
    <text evidence="2">The sequence shown here is derived from an EMBL/GenBank/DDBJ whole genome shotgun (WGS) entry which is preliminary data.</text>
</comment>
<keyword evidence="1" id="KW-0812">Transmembrane</keyword>
<organism evidence="2 3">
    <name type="scientific">Enterococcus rivorum</name>
    <dbReference type="NCBI Taxonomy" id="762845"/>
    <lineage>
        <taxon>Bacteria</taxon>
        <taxon>Bacillati</taxon>
        <taxon>Bacillota</taxon>
        <taxon>Bacilli</taxon>
        <taxon>Lactobacillales</taxon>
        <taxon>Enterococcaceae</taxon>
        <taxon>Enterococcus</taxon>
    </lineage>
</organism>
<gene>
    <name evidence="2" type="ORF">BCR26_06275</name>
</gene>
<keyword evidence="3" id="KW-1185">Reference proteome</keyword>
<reference evidence="2 3" key="1">
    <citation type="submission" date="2016-09" db="EMBL/GenBank/DDBJ databases">
        <authorList>
            <person name="Capua I."/>
            <person name="De Benedictis P."/>
            <person name="Joannis T."/>
            <person name="Lombin L.H."/>
            <person name="Cattoli G."/>
        </authorList>
    </citation>
    <scope>NUCLEOTIDE SEQUENCE [LARGE SCALE GENOMIC DNA]</scope>
    <source>
        <strain evidence="2 3">LMG 25899</strain>
    </source>
</reference>
<evidence type="ECO:0000313" key="2">
    <source>
        <dbReference type="EMBL" id="OEH80834.1"/>
    </source>
</evidence>
<evidence type="ECO:0000313" key="3">
    <source>
        <dbReference type="Proteomes" id="UP000095256"/>
    </source>
</evidence>
<feature type="transmembrane region" description="Helical" evidence="1">
    <location>
        <begin position="35"/>
        <end position="55"/>
    </location>
</feature>
<dbReference type="Proteomes" id="UP000095256">
    <property type="component" value="Unassembled WGS sequence"/>
</dbReference>
<keyword evidence="1" id="KW-1133">Transmembrane helix</keyword>